<evidence type="ECO:0000313" key="2">
    <source>
        <dbReference type="Proteomes" id="UP000774617"/>
    </source>
</evidence>
<evidence type="ECO:0000313" key="1">
    <source>
        <dbReference type="EMBL" id="KAH7053396.1"/>
    </source>
</evidence>
<gene>
    <name evidence="1" type="ORF">B0J12DRAFT_659782</name>
</gene>
<sequence>MAPGECWRVETLLFAVVITKWSATTRRLTGNARNGQGQWKEKGFSLSGYKKRVRVSRTRDETEHCVRRPCY</sequence>
<dbReference type="Proteomes" id="UP000774617">
    <property type="component" value="Unassembled WGS sequence"/>
</dbReference>
<proteinExistence type="predicted"/>
<evidence type="ECO:0008006" key="3">
    <source>
        <dbReference type="Google" id="ProtNLM"/>
    </source>
</evidence>
<organism evidence="1 2">
    <name type="scientific">Macrophomina phaseolina</name>
    <dbReference type="NCBI Taxonomy" id="35725"/>
    <lineage>
        <taxon>Eukaryota</taxon>
        <taxon>Fungi</taxon>
        <taxon>Dikarya</taxon>
        <taxon>Ascomycota</taxon>
        <taxon>Pezizomycotina</taxon>
        <taxon>Dothideomycetes</taxon>
        <taxon>Dothideomycetes incertae sedis</taxon>
        <taxon>Botryosphaeriales</taxon>
        <taxon>Botryosphaeriaceae</taxon>
        <taxon>Macrophomina</taxon>
    </lineage>
</organism>
<comment type="caution">
    <text evidence="1">The sequence shown here is derived from an EMBL/GenBank/DDBJ whole genome shotgun (WGS) entry which is preliminary data.</text>
</comment>
<protein>
    <recommendedName>
        <fullName evidence="3">Secreted protein</fullName>
    </recommendedName>
</protein>
<reference evidence="1 2" key="1">
    <citation type="journal article" date="2021" name="Nat. Commun.">
        <title>Genetic determinants of endophytism in the Arabidopsis root mycobiome.</title>
        <authorList>
            <person name="Mesny F."/>
            <person name="Miyauchi S."/>
            <person name="Thiergart T."/>
            <person name="Pickel B."/>
            <person name="Atanasova L."/>
            <person name="Karlsson M."/>
            <person name="Huettel B."/>
            <person name="Barry K.W."/>
            <person name="Haridas S."/>
            <person name="Chen C."/>
            <person name="Bauer D."/>
            <person name="Andreopoulos W."/>
            <person name="Pangilinan J."/>
            <person name="LaButti K."/>
            <person name="Riley R."/>
            <person name="Lipzen A."/>
            <person name="Clum A."/>
            <person name="Drula E."/>
            <person name="Henrissat B."/>
            <person name="Kohler A."/>
            <person name="Grigoriev I.V."/>
            <person name="Martin F.M."/>
            <person name="Hacquard S."/>
        </authorList>
    </citation>
    <scope>NUCLEOTIDE SEQUENCE [LARGE SCALE GENOMIC DNA]</scope>
    <source>
        <strain evidence="1 2">MPI-SDFR-AT-0080</strain>
    </source>
</reference>
<name>A0ABQ8GEM3_9PEZI</name>
<accession>A0ABQ8GEM3</accession>
<keyword evidence="2" id="KW-1185">Reference proteome</keyword>
<dbReference type="EMBL" id="JAGTJR010000010">
    <property type="protein sequence ID" value="KAH7053396.1"/>
    <property type="molecule type" value="Genomic_DNA"/>
</dbReference>